<dbReference type="InterPro" id="IPR016032">
    <property type="entry name" value="Sig_transdc_resp-reg_C-effctor"/>
</dbReference>
<name>A0ABM7LXU1_9ACTN</name>
<evidence type="ECO:0008006" key="3">
    <source>
        <dbReference type="Google" id="ProtNLM"/>
    </source>
</evidence>
<organism evidence="1 2">
    <name type="scientific">Actinoplanes ianthinogenes</name>
    <dbReference type="NCBI Taxonomy" id="122358"/>
    <lineage>
        <taxon>Bacteria</taxon>
        <taxon>Bacillati</taxon>
        <taxon>Actinomycetota</taxon>
        <taxon>Actinomycetes</taxon>
        <taxon>Micromonosporales</taxon>
        <taxon>Micromonosporaceae</taxon>
        <taxon>Actinoplanes</taxon>
    </lineage>
</organism>
<evidence type="ECO:0000313" key="1">
    <source>
        <dbReference type="EMBL" id="BCJ44154.1"/>
    </source>
</evidence>
<proteinExistence type="predicted"/>
<evidence type="ECO:0000313" key="2">
    <source>
        <dbReference type="Proteomes" id="UP000676967"/>
    </source>
</evidence>
<keyword evidence="2" id="KW-1185">Reference proteome</keyword>
<dbReference type="EMBL" id="AP023356">
    <property type="protein sequence ID" value="BCJ44154.1"/>
    <property type="molecule type" value="Genomic_DNA"/>
</dbReference>
<protein>
    <recommendedName>
        <fullName evidence="3">HTH luxR-type domain-containing protein</fullName>
    </recommendedName>
</protein>
<dbReference type="Gene3D" id="3.40.50.2300">
    <property type="match status" value="1"/>
</dbReference>
<reference evidence="1 2" key="1">
    <citation type="submission" date="2020-08" db="EMBL/GenBank/DDBJ databases">
        <title>Whole genome shotgun sequence of Actinoplanes ianthinogenes NBRC 13996.</title>
        <authorList>
            <person name="Komaki H."/>
            <person name="Tamura T."/>
        </authorList>
    </citation>
    <scope>NUCLEOTIDE SEQUENCE [LARGE SCALE GENOMIC DNA]</scope>
    <source>
        <strain evidence="1 2">NBRC 13996</strain>
    </source>
</reference>
<sequence>MPQPGGDPWPIFVPVTNEFQAEFVHTIRQSACMTPIIAIVNDVNGYQTYMAIKHGATCVFNIMVPADKQADSLRSVLFSAGQPALARVPQPRAGLVALPTADRQPRQVLSDLGREERALLKLLCGNDTMSVIAKSFYCSERSIYRRVRQLYDRFEVPGRTELRVVLAETTHRVHPAA</sequence>
<gene>
    <name evidence="1" type="ORF">Aiant_48110</name>
</gene>
<accession>A0ABM7LXU1</accession>
<dbReference type="Proteomes" id="UP000676967">
    <property type="component" value="Chromosome"/>
</dbReference>
<dbReference type="SUPFAM" id="SSF46894">
    <property type="entry name" value="C-terminal effector domain of the bipartite response regulators"/>
    <property type="match status" value="1"/>
</dbReference>